<dbReference type="RefSeq" id="WP_315876196.1">
    <property type="nucleotide sequence ID" value="NZ_JAWCTQ010000003.1"/>
</dbReference>
<comment type="caution">
    <text evidence="1">The sequence shown here is derived from an EMBL/GenBank/DDBJ whole genome shotgun (WGS) entry which is preliminary data.</text>
</comment>
<evidence type="ECO:0000313" key="2">
    <source>
        <dbReference type="Proteomes" id="UP001250181"/>
    </source>
</evidence>
<organism evidence="1 2">
    <name type="scientific">Streptomyces tamarix</name>
    <dbReference type="NCBI Taxonomy" id="3078565"/>
    <lineage>
        <taxon>Bacteria</taxon>
        <taxon>Bacillati</taxon>
        <taxon>Actinomycetota</taxon>
        <taxon>Actinomycetes</taxon>
        <taxon>Kitasatosporales</taxon>
        <taxon>Streptomycetaceae</taxon>
        <taxon>Streptomyces</taxon>
    </lineage>
</organism>
<name>A0ABU3QFL6_9ACTN</name>
<accession>A0ABU3QFL6</accession>
<protein>
    <submittedName>
        <fullName evidence="1">Uncharacterized protein</fullName>
    </submittedName>
</protein>
<keyword evidence="2" id="KW-1185">Reference proteome</keyword>
<dbReference type="Proteomes" id="UP001250181">
    <property type="component" value="Unassembled WGS sequence"/>
</dbReference>
<sequence>MMTIRVYAVRPDGSTVTVRERRRIEPNDGPPATLRYPPCSCSRCAAP</sequence>
<gene>
    <name evidence="1" type="ORF">RND61_03715</name>
</gene>
<reference evidence="1 2" key="1">
    <citation type="submission" date="2023-09" db="EMBL/GenBank/DDBJ databases">
        <title>Streptomyces sp. nov.: A antagonism against Alternaria gaisen Producing Streptochlin, Isolated from Tamarix root soil.</title>
        <authorList>
            <person name="Chen Y."/>
        </authorList>
    </citation>
    <scope>NUCLEOTIDE SEQUENCE [LARGE SCALE GENOMIC DNA]</scope>
    <source>
        <strain evidence="1 2">TRM76323</strain>
    </source>
</reference>
<proteinExistence type="predicted"/>
<dbReference type="EMBL" id="JAWCTQ010000003">
    <property type="protein sequence ID" value="MDT9681187.1"/>
    <property type="molecule type" value="Genomic_DNA"/>
</dbReference>
<evidence type="ECO:0000313" key="1">
    <source>
        <dbReference type="EMBL" id="MDT9681187.1"/>
    </source>
</evidence>